<organism evidence="1 2">
    <name type="scientific">Araneus ventricosus</name>
    <name type="common">Orbweaver spider</name>
    <name type="synonym">Epeira ventricosa</name>
    <dbReference type="NCBI Taxonomy" id="182803"/>
    <lineage>
        <taxon>Eukaryota</taxon>
        <taxon>Metazoa</taxon>
        <taxon>Ecdysozoa</taxon>
        <taxon>Arthropoda</taxon>
        <taxon>Chelicerata</taxon>
        <taxon>Arachnida</taxon>
        <taxon>Araneae</taxon>
        <taxon>Araneomorphae</taxon>
        <taxon>Entelegynae</taxon>
        <taxon>Araneoidea</taxon>
        <taxon>Araneidae</taxon>
        <taxon>Araneus</taxon>
    </lineage>
</organism>
<evidence type="ECO:0000313" key="2">
    <source>
        <dbReference type="Proteomes" id="UP000499080"/>
    </source>
</evidence>
<dbReference type="Proteomes" id="UP000499080">
    <property type="component" value="Unassembled WGS sequence"/>
</dbReference>
<dbReference type="EMBL" id="BGPR01002600">
    <property type="protein sequence ID" value="GBM76127.1"/>
    <property type="molecule type" value="Genomic_DNA"/>
</dbReference>
<protein>
    <submittedName>
        <fullName evidence="1">Uncharacterized protein</fullName>
    </submittedName>
</protein>
<sequence>MSITQKGDEASAAFAFQRQVLNSEEEWCDFYLIKSSYLVEGKGIHEKTPCAVTACRREYLRTAPGSEECLDRLGSPWSANVFGVLPAAGDNDLTKNMESTEESSVCSQVHIDKVQYPSATLLSDTVWKGTNIPTNYSGFVPTSRPTIRAWYHHPDKLFRLGTNIPTNHSGLVPTSRETIRAWYQHPDQLFGLGTTSRPTIRAWYQHPDQLFVLGVRHLWKQVVISIPSVSHANVVLRYRTLSLLARLYTELSRVSSTFYVKSESPGKKEKKNFMNYLVTC</sequence>
<proteinExistence type="predicted"/>
<keyword evidence="2" id="KW-1185">Reference proteome</keyword>
<gene>
    <name evidence="1" type="ORF">AVEN_205239_1</name>
</gene>
<name>A0A4Y2IEF8_ARAVE</name>
<evidence type="ECO:0000313" key="1">
    <source>
        <dbReference type="EMBL" id="GBM76127.1"/>
    </source>
</evidence>
<reference evidence="1 2" key="1">
    <citation type="journal article" date="2019" name="Sci. Rep.">
        <title>Orb-weaving spider Araneus ventricosus genome elucidates the spidroin gene catalogue.</title>
        <authorList>
            <person name="Kono N."/>
            <person name="Nakamura H."/>
            <person name="Ohtoshi R."/>
            <person name="Moran D.A.P."/>
            <person name="Shinohara A."/>
            <person name="Yoshida Y."/>
            <person name="Fujiwara M."/>
            <person name="Mori M."/>
            <person name="Tomita M."/>
            <person name="Arakawa K."/>
        </authorList>
    </citation>
    <scope>NUCLEOTIDE SEQUENCE [LARGE SCALE GENOMIC DNA]</scope>
</reference>
<dbReference type="AlphaFoldDB" id="A0A4Y2IEF8"/>
<accession>A0A4Y2IEF8</accession>
<comment type="caution">
    <text evidence="1">The sequence shown here is derived from an EMBL/GenBank/DDBJ whole genome shotgun (WGS) entry which is preliminary data.</text>
</comment>